<dbReference type="Gene3D" id="3.30.1330.120">
    <property type="entry name" value="2-methylcitrate dehydratase PrpD"/>
    <property type="match status" value="1"/>
</dbReference>
<dbReference type="Pfam" id="PF03972">
    <property type="entry name" value="MmgE_PrpD_N"/>
    <property type="match status" value="1"/>
</dbReference>
<feature type="domain" description="MmgE/PrpD C-terminal" evidence="3">
    <location>
        <begin position="271"/>
        <end position="438"/>
    </location>
</feature>
<keyword evidence="5" id="KW-1185">Reference proteome</keyword>
<accession>A0ABZ1BVK4</accession>
<evidence type="ECO:0000259" key="3">
    <source>
        <dbReference type="Pfam" id="PF19305"/>
    </source>
</evidence>
<dbReference type="InterPro" id="IPR042188">
    <property type="entry name" value="MmgE/PrpD_sf_2"/>
</dbReference>
<proteinExistence type="inferred from homology"/>
<dbReference type="InterPro" id="IPR005656">
    <property type="entry name" value="MmgE_PrpD"/>
</dbReference>
<dbReference type="SUPFAM" id="SSF103378">
    <property type="entry name" value="2-methylcitrate dehydratase PrpD"/>
    <property type="match status" value="1"/>
</dbReference>
<dbReference type="PANTHER" id="PTHR16943">
    <property type="entry name" value="2-METHYLCITRATE DEHYDRATASE-RELATED"/>
    <property type="match status" value="1"/>
</dbReference>
<dbReference type="RefSeq" id="WP_324715808.1">
    <property type="nucleotide sequence ID" value="NZ_CP141615.1"/>
</dbReference>
<dbReference type="EMBL" id="CP141615">
    <property type="protein sequence ID" value="WRP16535.1"/>
    <property type="molecule type" value="Genomic_DNA"/>
</dbReference>
<gene>
    <name evidence="4" type="ORF">U7230_10580</name>
</gene>
<dbReference type="InterPro" id="IPR045337">
    <property type="entry name" value="MmgE_PrpD_C"/>
</dbReference>
<comment type="similarity">
    <text evidence="1">Belongs to the PrpD family.</text>
</comment>
<evidence type="ECO:0000313" key="5">
    <source>
        <dbReference type="Proteomes" id="UP001332192"/>
    </source>
</evidence>
<dbReference type="InterPro" id="IPR036148">
    <property type="entry name" value="MmgE/PrpD_sf"/>
</dbReference>
<sequence>MSDRFSRIMGEYAASVRWEDLPPETVHEVKRRLLDSVGVAMAAFTEDSPKAARAYAYEWPVTSGATLWGTAFIAPADVAAFANGVMVRYLDFNDTYLSKEPLHPSDVIPPLFAVAEWRGVAPREFVTAVAVAYEIGVNLCDAASLRRYGWDHVNYVGIATAAAAGRLLGLSVEQIEHAISLVAVPHAAMRQTRAGELSMWKGAAAANSARNAVFATVLASKGMTGPFQPFAGEMGFFRQLLAGETFDEAALASLVEKRPPRRICDTYVKFWPVEYHAQSAVDAALQLRTEIGDPSRIASIHIDTFKAAYEIIAKDPEKWEPRTRETADHSLPYAVVAALLDGQVTRRSFSRERIADPTLRKILKEHTTLQEDPELTRGYPEGIPNRIRVMTVDREEFVREVRFPRGHARNPMTDEEVVQKFRLNVEEAFSPAQADLVIDFVFGLERQTALEDLAGLLRL</sequence>
<dbReference type="InterPro" id="IPR045336">
    <property type="entry name" value="MmgE_PrpD_N"/>
</dbReference>
<dbReference type="Proteomes" id="UP001332192">
    <property type="component" value="Chromosome"/>
</dbReference>
<feature type="domain" description="MmgE/PrpD N-terminal" evidence="2">
    <location>
        <begin position="9"/>
        <end position="247"/>
    </location>
</feature>
<evidence type="ECO:0000313" key="4">
    <source>
        <dbReference type="EMBL" id="WRP16535.1"/>
    </source>
</evidence>
<dbReference type="InterPro" id="IPR042183">
    <property type="entry name" value="MmgE/PrpD_sf_1"/>
</dbReference>
<evidence type="ECO:0000259" key="2">
    <source>
        <dbReference type="Pfam" id="PF03972"/>
    </source>
</evidence>
<dbReference type="Gene3D" id="1.10.4100.10">
    <property type="entry name" value="2-methylcitrate dehydratase PrpD"/>
    <property type="match status" value="1"/>
</dbReference>
<protein>
    <submittedName>
        <fullName evidence="4">MmgE/PrpD family protein</fullName>
    </submittedName>
</protein>
<dbReference type="PANTHER" id="PTHR16943:SF8">
    <property type="entry name" value="2-METHYLCITRATE DEHYDRATASE"/>
    <property type="match status" value="1"/>
</dbReference>
<organism evidence="4 5">
    <name type="scientific">Carboxydichorda subterranea</name>
    <dbReference type="NCBI Taxonomy" id="3109565"/>
    <lineage>
        <taxon>Bacteria</taxon>
        <taxon>Bacillati</taxon>
        <taxon>Bacillota</taxon>
        <taxon>Limnochordia</taxon>
        <taxon>Limnochordales</taxon>
        <taxon>Geochordaceae</taxon>
        <taxon>Carboxydichorda</taxon>
    </lineage>
</organism>
<dbReference type="Pfam" id="PF19305">
    <property type="entry name" value="MmgE_PrpD_C"/>
    <property type="match status" value="1"/>
</dbReference>
<name>A0ABZ1BVK4_9FIRM</name>
<reference evidence="4 5" key="1">
    <citation type="journal article" date="2024" name="Front. Microbiol.">
        <title>Novel thermophilic genera Geochorda gen. nov. and Carboxydochorda gen. nov. from the deep terrestrial subsurface reveal the ecophysiological diversity in the class Limnochordia.</title>
        <authorList>
            <person name="Karnachuk O.V."/>
            <person name="Lukina A.P."/>
            <person name="Avakyan M.R."/>
            <person name="Kadnikov V.V."/>
            <person name="Begmatov S."/>
            <person name="Beletsky A.V."/>
            <person name="Vlasova K.G."/>
            <person name="Novikov A.A."/>
            <person name="Shcherbakova V.A."/>
            <person name="Mardanov A.V."/>
            <person name="Ravin N.V."/>
        </authorList>
    </citation>
    <scope>NUCLEOTIDE SEQUENCE [LARGE SCALE GENOMIC DNA]</scope>
    <source>
        <strain evidence="4 5">L945</strain>
    </source>
</reference>
<evidence type="ECO:0000256" key="1">
    <source>
        <dbReference type="ARBA" id="ARBA00006174"/>
    </source>
</evidence>